<dbReference type="RefSeq" id="WP_387410677.1">
    <property type="nucleotide sequence ID" value="NZ_JBIASD010000006.1"/>
</dbReference>
<organism evidence="5 6">
    <name type="scientific">Microtetraspora malaysiensis</name>
    <dbReference type="NCBI Taxonomy" id="161358"/>
    <lineage>
        <taxon>Bacteria</taxon>
        <taxon>Bacillati</taxon>
        <taxon>Actinomycetota</taxon>
        <taxon>Actinomycetes</taxon>
        <taxon>Streptosporangiales</taxon>
        <taxon>Streptosporangiaceae</taxon>
        <taxon>Microtetraspora</taxon>
    </lineage>
</organism>
<dbReference type="EMBL" id="JBIASD010000006">
    <property type="protein sequence ID" value="MFF3666264.1"/>
    <property type="molecule type" value="Genomic_DNA"/>
</dbReference>
<reference evidence="5 6" key="1">
    <citation type="submission" date="2024-10" db="EMBL/GenBank/DDBJ databases">
        <title>The Natural Products Discovery Center: Release of the First 8490 Sequenced Strains for Exploring Actinobacteria Biosynthetic Diversity.</title>
        <authorList>
            <person name="Kalkreuter E."/>
            <person name="Kautsar S.A."/>
            <person name="Yang D."/>
            <person name="Bader C.D."/>
            <person name="Teijaro C.N."/>
            <person name="Fluegel L."/>
            <person name="Davis C.M."/>
            <person name="Simpson J.R."/>
            <person name="Lauterbach L."/>
            <person name="Steele A.D."/>
            <person name="Gui C."/>
            <person name="Meng S."/>
            <person name="Li G."/>
            <person name="Viehrig K."/>
            <person name="Ye F."/>
            <person name="Su P."/>
            <person name="Kiefer A.F."/>
            <person name="Nichols A."/>
            <person name="Cepeda A.J."/>
            <person name="Yan W."/>
            <person name="Fan B."/>
            <person name="Jiang Y."/>
            <person name="Adhikari A."/>
            <person name="Zheng C.-J."/>
            <person name="Schuster L."/>
            <person name="Cowan T.M."/>
            <person name="Smanski M.J."/>
            <person name="Chevrette M.G."/>
            <person name="De Carvalho L.P.S."/>
            <person name="Shen B."/>
        </authorList>
    </citation>
    <scope>NUCLEOTIDE SEQUENCE [LARGE SCALE GENOMIC DNA]</scope>
    <source>
        <strain evidence="5 6">NPDC002173</strain>
    </source>
</reference>
<evidence type="ECO:0000256" key="2">
    <source>
        <dbReference type="ARBA" id="ARBA00022737"/>
    </source>
</evidence>
<feature type="signal peptide" evidence="4">
    <location>
        <begin position="1"/>
        <end position="28"/>
    </location>
</feature>
<keyword evidence="6" id="KW-1185">Reference proteome</keyword>
<dbReference type="InterPro" id="IPR006652">
    <property type="entry name" value="Kelch_1"/>
</dbReference>
<dbReference type="PANTHER" id="PTHR45632:SF3">
    <property type="entry name" value="KELCH-LIKE PROTEIN 32"/>
    <property type="match status" value="1"/>
</dbReference>
<dbReference type="Gene3D" id="2.60.120.200">
    <property type="match status" value="1"/>
</dbReference>
<comment type="caution">
    <text evidence="5">The sequence shown here is derived from an EMBL/GenBank/DDBJ whole genome shotgun (WGS) entry which is preliminary data.</text>
</comment>
<feature type="compositionally biased region" description="Basic and acidic residues" evidence="3">
    <location>
        <begin position="49"/>
        <end position="82"/>
    </location>
</feature>
<feature type="compositionally biased region" description="Low complexity" evidence="3">
    <location>
        <begin position="31"/>
        <end position="41"/>
    </location>
</feature>
<protein>
    <submittedName>
        <fullName evidence="5">Carboxypeptidase regulatory-like domain-containing protein</fullName>
    </submittedName>
</protein>
<dbReference type="SUPFAM" id="SSF49464">
    <property type="entry name" value="Carboxypeptidase regulatory domain-like"/>
    <property type="match status" value="3"/>
</dbReference>
<feature type="chain" id="PRO_5045144492" evidence="4">
    <location>
        <begin position="29"/>
        <end position="1521"/>
    </location>
</feature>
<evidence type="ECO:0000256" key="4">
    <source>
        <dbReference type="SAM" id="SignalP"/>
    </source>
</evidence>
<dbReference type="SUPFAM" id="SSF49899">
    <property type="entry name" value="Concanavalin A-like lectins/glucanases"/>
    <property type="match status" value="1"/>
</dbReference>
<dbReference type="SMART" id="SM00612">
    <property type="entry name" value="Kelch"/>
    <property type="match status" value="5"/>
</dbReference>
<dbReference type="InterPro" id="IPR015915">
    <property type="entry name" value="Kelch-typ_b-propeller"/>
</dbReference>
<keyword evidence="1" id="KW-0880">Kelch repeat</keyword>
<dbReference type="InterPro" id="IPR008969">
    <property type="entry name" value="CarboxyPept-like_regulatory"/>
</dbReference>
<dbReference type="PANTHER" id="PTHR45632">
    <property type="entry name" value="LD33804P"/>
    <property type="match status" value="1"/>
</dbReference>
<dbReference type="InterPro" id="IPR013783">
    <property type="entry name" value="Ig-like_fold"/>
</dbReference>
<proteinExistence type="predicted"/>
<evidence type="ECO:0000256" key="3">
    <source>
        <dbReference type="SAM" id="MobiDB-lite"/>
    </source>
</evidence>
<name>A0ABW6SMT7_9ACTN</name>
<dbReference type="Pfam" id="PF13620">
    <property type="entry name" value="CarboxypepD_reg"/>
    <property type="match status" value="1"/>
</dbReference>
<dbReference type="SUPFAM" id="SSF117281">
    <property type="entry name" value="Kelch motif"/>
    <property type="match status" value="1"/>
</dbReference>
<feature type="region of interest" description="Disordered" evidence="3">
    <location>
        <begin position="914"/>
        <end position="935"/>
    </location>
</feature>
<accession>A0ABW6SMT7</accession>
<dbReference type="Pfam" id="PF24681">
    <property type="entry name" value="Kelch_KLHDC2_KLHL20_DRC7"/>
    <property type="match status" value="1"/>
</dbReference>
<dbReference type="NCBIfam" id="NF038128">
    <property type="entry name" value="choice_anch_J"/>
    <property type="match status" value="1"/>
</dbReference>
<keyword evidence="4" id="KW-0732">Signal</keyword>
<evidence type="ECO:0000313" key="6">
    <source>
        <dbReference type="Proteomes" id="UP001602013"/>
    </source>
</evidence>
<gene>
    <name evidence="5" type="ORF">ACFYXI_11775</name>
</gene>
<dbReference type="Proteomes" id="UP001602013">
    <property type="component" value="Unassembled WGS sequence"/>
</dbReference>
<evidence type="ECO:0000256" key="1">
    <source>
        <dbReference type="ARBA" id="ARBA00022441"/>
    </source>
</evidence>
<dbReference type="InterPro" id="IPR013320">
    <property type="entry name" value="ConA-like_dom_sf"/>
</dbReference>
<keyword evidence="2" id="KW-0677">Repeat</keyword>
<sequence length="1521" mass="160203">MRQVRRPARALVATFAALLLFGGLPAAAESAAREPSPSTSAKAPANPKAETRQAVKHDLSRKMRDLQPKAARDRGAKIEEPANRQLPREATASTAKTGSDAVQRGFTENQVPEFGVNFEGIGNVDGVLPPDINGDVGPNHYVQMVNLSYAVYDKRGTLLLGPLPGNAVFSGFGGPCETSNDGDPIVLYDEAADRWMVTQFALPGGSAGNHQCMAISQTPDPTGAYYRYDFLYHQTRMNDYPKYGIWPDAYYMTANEFAPSFVGVGAVAFEREKMLAGQPARMVYFHIGPDYGGLLPSDAEGLAPPTGAPNPFVMFDDDAWGVSPTDRLLMWDFKVDWANPANSTFGNNLAPNRYMETAPFDSNMCNYARGCVPQQGTSAKLDAIADRLMYRAAYRNFGDHASIVLNHTVDADGNDHAGVRWYELRSTSPTNWAIQQQGTYAPDAEHRWMASGAMDVSGNIAFGYSASGPTTYPSIRMAGRLAGDPLGQLAQSERTLIAGTGAQTHSASRWGDYTSMSVDPADGCTFWYTSEYLTTTSSANWQTRIGSMKFPNCVAGAHGEVTGKVTSSAGGPIAGASVRVGGGGTSTDAQGAYKLTLPTGEHELTVSAFGYATKTAKVTVQDGGAVTSDFTLDPVSKHRVSGVVKDGSGHGWPLYARIDVAGRPGGPLFTDPATGAYSVDLPSGEYSLTVKAMYPAYKEATAELSVGAGDQAKDFGLAVDSACLAAGYKFNYGTPLFTEQFESGATPEGWNVVNRTASAGWVFNDPKNRGNLTGGTGKYAIADSDAAGSGTTVDSDLVTPVLDLSDVPAPVLRFNSDYRALNGFANVELSVDRGATWTTVSNWTTASRRGPVLEELAIPAAGGKSGVQIRFHYRASYAWWWQLDNISLVNRACDPIPGGLVVGRVLDGNTHDGLNGATVTSTDKPAERATTAPSPDDAKVGDGFYWMFSSLAGNHPFVAESTGRGSATSTVDVAADRATRADFTLKAGRLTITPPKVSGDPLLGQTTTVKTTISNTGDAPATVELSERRGGFEILGPRGAPLQRNMVKGGGASPAWRGDSKPGDPFEPSPYAPPWINTANYPVAVMDNAAAAWDGKVYSVGGASATANLANGYVYDPAENTWTRIADLPAALEKPAATFVDGKMYVFGGWDSAGNTSTKVYVYDPAANTWQTRAAVNPAPRAAAGLAVVGGQIYLVGGCVDGNCAKSNAVVKYDPAADTFATVAPYPVPVAWHGCGGINGTVYCAGGNGTTTLKSTYAYQPSSNTWTQLADLPVDFWAAGVDTANGLLLLSTGVINNSTVVTNQGWAYDPAANTWSELPNANFSRYRAGAACGFVKIGGSTGGFTPTPESEMLPGFGQCATVTDVPWLSASPTTATLQPGQSVTVTVTLDAKSDAGVAQPGAYTAQLGVKSNTPYAVAPIDVTMNVQPPNNWGKLTGVVTGVDCKGASASLRGATVQASGTKDWAFTLKTDPDGRYAIWGPTNANPIQMIVSRDGWIPQTTKITIKGKTVTTDFALRPESC</sequence>
<dbReference type="Gene3D" id="2.60.40.10">
    <property type="entry name" value="Immunoglobulins"/>
    <property type="match status" value="1"/>
</dbReference>
<dbReference type="Gene3D" id="2.120.10.80">
    <property type="entry name" value="Kelch-type beta propeller"/>
    <property type="match status" value="2"/>
</dbReference>
<feature type="region of interest" description="Disordered" evidence="3">
    <location>
        <begin position="31"/>
        <end position="104"/>
    </location>
</feature>
<dbReference type="Gene3D" id="2.60.40.1120">
    <property type="entry name" value="Carboxypeptidase-like, regulatory domain"/>
    <property type="match status" value="4"/>
</dbReference>
<evidence type="ECO:0000313" key="5">
    <source>
        <dbReference type="EMBL" id="MFF3666264.1"/>
    </source>
</evidence>